<keyword evidence="4" id="KW-1185">Reference proteome</keyword>
<keyword evidence="1" id="KW-0812">Transmembrane</keyword>
<reference evidence="3 4" key="1">
    <citation type="submission" date="2021-03" db="EMBL/GenBank/DDBJ databases">
        <title>Genomic Encyclopedia of Type Strains, Phase IV (KMG-IV): sequencing the most valuable type-strain genomes for metagenomic binning, comparative biology and taxonomic classification.</title>
        <authorList>
            <person name="Goeker M."/>
        </authorList>
    </citation>
    <scope>NUCLEOTIDE SEQUENCE [LARGE SCALE GENOMIC DNA]</scope>
    <source>
        <strain evidence="3 4">DSM 6139</strain>
    </source>
</reference>
<proteinExistence type="predicted"/>
<comment type="caution">
    <text evidence="3">The sequence shown here is derived from an EMBL/GenBank/DDBJ whole genome shotgun (WGS) entry which is preliminary data.</text>
</comment>
<name>A0ABS4G030_9CLOT</name>
<protein>
    <recommendedName>
        <fullName evidence="2">DUF1468 domain-containing protein</fullName>
    </recommendedName>
</protein>
<evidence type="ECO:0000256" key="1">
    <source>
        <dbReference type="SAM" id="Phobius"/>
    </source>
</evidence>
<dbReference type="EMBL" id="JAGGKC010000002">
    <property type="protein sequence ID" value="MBP1917903.1"/>
    <property type="molecule type" value="Genomic_DNA"/>
</dbReference>
<dbReference type="RefSeq" id="WP_209458151.1">
    <property type="nucleotide sequence ID" value="NZ_JAGGKC010000002.1"/>
</dbReference>
<dbReference type="Proteomes" id="UP001519271">
    <property type="component" value="Unassembled WGS sequence"/>
</dbReference>
<feature type="transmembrane region" description="Helical" evidence="1">
    <location>
        <begin position="7"/>
        <end position="28"/>
    </location>
</feature>
<evidence type="ECO:0000313" key="3">
    <source>
        <dbReference type="EMBL" id="MBP1917903.1"/>
    </source>
</evidence>
<keyword evidence="1" id="KW-0472">Membrane</keyword>
<feature type="transmembrane region" description="Helical" evidence="1">
    <location>
        <begin position="119"/>
        <end position="140"/>
    </location>
</feature>
<gene>
    <name evidence="3" type="ORF">J2Z34_000374</name>
</gene>
<feature type="domain" description="DUF1468" evidence="2">
    <location>
        <begin position="9"/>
        <end position="143"/>
    </location>
</feature>
<evidence type="ECO:0000313" key="4">
    <source>
        <dbReference type="Proteomes" id="UP001519271"/>
    </source>
</evidence>
<accession>A0ABS4G030</accession>
<evidence type="ECO:0000259" key="2">
    <source>
        <dbReference type="Pfam" id="PF07331"/>
    </source>
</evidence>
<dbReference type="InterPro" id="IPR009936">
    <property type="entry name" value="DUF1468"/>
</dbReference>
<keyword evidence="1" id="KW-1133">Transmembrane helix</keyword>
<feature type="transmembrane region" description="Helical" evidence="1">
    <location>
        <begin position="40"/>
        <end position="59"/>
    </location>
</feature>
<dbReference type="Pfam" id="PF07331">
    <property type="entry name" value="TctB"/>
    <property type="match status" value="1"/>
</dbReference>
<feature type="transmembrane region" description="Helical" evidence="1">
    <location>
        <begin position="80"/>
        <end position="113"/>
    </location>
</feature>
<organism evidence="3 4">
    <name type="scientific">Youngiibacter multivorans</name>
    <dbReference type="NCBI Taxonomy" id="937251"/>
    <lineage>
        <taxon>Bacteria</taxon>
        <taxon>Bacillati</taxon>
        <taxon>Bacillota</taxon>
        <taxon>Clostridia</taxon>
        <taxon>Eubacteriales</taxon>
        <taxon>Clostridiaceae</taxon>
        <taxon>Youngiibacter</taxon>
    </lineage>
</organism>
<sequence>MEYLFNIFLALFLIVFFVVSLGFGGMTISTDKIGPQGFPQMVILISAIFLIAITVRMVMNKEKAEKINLNDKGFRIMLINIAIFASYIFGMNYIGFVLSTLIFSMVAIFAMGYKSGGKALIFTLILTVGITLIFGRLFFVSLPRGIGIFRELSYFLY</sequence>